<dbReference type="AlphaFoldDB" id="A0A1I0BMD6"/>
<dbReference type="EMBL" id="FOIF01000044">
    <property type="protein sequence ID" value="SET08191.1"/>
    <property type="molecule type" value="Genomic_DNA"/>
</dbReference>
<dbReference type="Proteomes" id="UP000243819">
    <property type="component" value="Unassembled WGS sequence"/>
</dbReference>
<dbReference type="RefSeq" id="WP_091351203.1">
    <property type="nucleotide sequence ID" value="NZ_FOIF01000044.1"/>
</dbReference>
<evidence type="ECO:0000313" key="2">
    <source>
        <dbReference type="Proteomes" id="UP000243819"/>
    </source>
</evidence>
<reference evidence="2" key="1">
    <citation type="submission" date="2016-10" db="EMBL/GenBank/DDBJ databases">
        <authorList>
            <person name="Varghese N."/>
            <person name="Submissions S."/>
        </authorList>
    </citation>
    <scope>NUCLEOTIDE SEQUENCE [LARGE SCALE GENOMIC DNA]</scope>
    <source>
        <strain evidence="2">DSM 13577</strain>
    </source>
</reference>
<dbReference type="OrthoDB" id="1798889at2"/>
<gene>
    <name evidence="1" type="ORF">SAMN03080614_10443</name>
</gene>
<sequence length="84" mass="10033">MEIKNITGQGEERVFQVYHKKFYIKKDDYYRLVHHFHEPFSQTALQHIVTKYLEENNDNGLVGMVRYKEEGDGIILDAAIRYLQ</sequence>
<evidence type="ECO:0000313" key="1">
    <source>
        <dbReference type="EMBL" id="SET08191.1"/>
    </source>
</evidence>
<name>A0A1I0BMD6_9FIRM</name>
<keyword evidence="2" id="KW-1185">Reference proteome</keyword>
<dbReference type="STRING" id="1120990.SAMN03080614_10443"/>
<protein>
    <submittedName>
        <fullName evidence="1">Uncharacterized protein</fullName>
    </submittedName>
</protein>
<proteinExistence type="predicted"/>
<accession>A0A1I0BMD6</accession>
<organism evidence="1 2">
    <name type="scientific">Anaerobranca gottschalkii DSM 13577</name>
    <dbReference type="NCBI Taxonomy" id="1120990"/>
    <lineage>
        <taxon>Bacteria</taxon>
        <taxon>Bacillati</taxon>
        <taxon>Bacillota</taxon>
        <taxon>Clostridia</taxon>
        <taxon>Eubacteriales</taxon>
        <taxon>Proteinivoracaceae</taxon>
        <taxon>Anaerobranca</taxon>
    </lineage>
</organism>